<keyword evidence="1" id="KW-0175">Coiled coil</keyword>
<proteinExistence type="predicted"/>
<dbReference type="EMBL" id="JAQQWE010000008">
    <property type="protein sequence ID" value="KAK7942532.1"/>
    <property type="molecule type" value="Genomic_DNA"/>
</dbReference>
<evidence type="ECO:0000313" key="2">
    <source>
        <dbReference type="EMBL" id="KAK7942532.1"/>
    </source>
</evidence>
<protein>
    <submittedName>
        <fullName evidence="2">Uncharacterized protein</fullName>
    </submittedName>
</protein>
<comment type="caution">
    <text evidence="2">The sequence shown here is derived from an EMBL/GenBank/DDBJ whole genome shotgun (WGS) entry which is preliminary data.</text>
</comment>
<sequence length="182" mass="20260">MAPPMILTLDSAKARRQDTLDAAKQEYTRRGIAAEWTAQVGLKDLVTRAEADVFAWLLNLADTDDRRALALTGCILKDYVAWQVDALIWDMLHFGQGFDMGNVRAEFTKKHPVPNQEKNIFKPTTSWASDVVKATQAAKETAIEALKADEARLEADLRAKQAEIAQAKEELEKGPASWFSSL</sequence>
<organism evidence="2 3">
    <name type="scientific">Apiospora aurea</name>
    <dbReference type="NCBI Taxonomy" id="335848"/>
    <lineage>
        <taxon>Eukaryota</taxon>
        <taxon>Fungi</taxon>
        <taxon>Dikarya</taxon>
        <taxon>Ascomycota</taxon>
        <taxon>Pezizomycotina</taxon>
        <taxon>Sordariomycetes</taxon>
        <taxon>Xylariomycetidae</taxon>
        <taxon>Amphisphaeriales</taxon>
        <taxon>Apiosporaceae</taxon>
        <taxon>Apiospora</taxon>
    </lineage>
</organism>
<evidence type="ECO:0000313" key="3">
    <source>
        <dbReference type="Proteomes" id="UP001391051"/>
    </source>
</evidence>
<accession>A0ABR1PYB5</accession>
<evidence type="ECO:0000256" key="1">
    <source>
        <dbReference type="SAM" id="Coils"/>
    </source>
</evidence>
<feature type="coiled-coil region" evidence="1">
    <location>
        <begin position="143"/>
        <end position="170"/>
    </location>
</feature>
<keyword evidence="3" id="KW-1185">Reference proteome</keyword>
<reference evidence="2 3" key="1">
    <citation type="submission" date="2023-01" db="EMBL/GenBank/DDBJ databases">
        <title>Analysis of 21 Apiospora genomes using comparative genomics revels a genus with tremendous synthesis potential of carbohydrate active enzymes and secondary metabolites.</title>
        <authorList>
            <person name="Sorensen T."/>
        </authorList>
    </citation>
    <scope>NUCLEOTIDE SEQUENCE [LARGE SCALE GENOMIC DNA]</scope>
    <source>
        <strain evidence="2 3">CBS 24483</strain>
    </source>
</reference>
<dbReference type="Proteomes" id="UP001391051">
    <property type="component" value="Unassembled WGS sequence"/>
</dbReference>
<dbReference type="RefSeq" id="XP_066694563.1">
    <property type="nucleotide sequence ID" value="XM_066847867.1"/>
</dbReference>
<name>A0ABR1PYB5_9PEZI</name>
<dbReference type="GeneID" id="92080929"/>
<gene>
    <name evidence="2" type="ORF">PG986_011645</name>
</gene>